<dbReference type="PROSITE" id="PS51257">
    <property type="entry name" value="PROKAR_LIPOPROTEIN"/>
    <property type="match status" value="1"/>
</dbReference>
<keyword evidence="1" id="KW-1133">Transmembrane helix</keyword>
<comment type="caution">
    <text evidence="2">The sequence shown here is derived from an EMBL/GenBank/DDBJ whole genome shotgun (WGS) entry which is preliminary data.</text>
</comment>
<keyword evidence="1" id="KW-0472">Membrane</keyword>
<gene>
    <name evidence="2" type="ORF">JCM19296_1875</name>
</gene>
<keyword evidence="1" id="KW-0812">Transmembrane</keyword>
<proteinExistence type="predicted"/>
<dbReference type="Gene3D" id="3.30.1150.10">
    <property type="match status" value="1"/>
</dbReference>
<protein>
    <recommendedName>
        <fullName evidence="4">TonB family protein</fullName>
    </recommendedName>
</protein>
<name>A0A081DBI2_NONUL</name>
<sequence>MNNRINGNTESKFQHLMVIATILMMVVTISCKEASQPIQTTDSEKNTASELITKINAVQEQIMVQGNISEDEEQALLSLCSIVSKDDGMAVYTSDDSIILKDVEIAPVYDGCEDLSIEETKACFDHKISAFVKREFNLSISKDLNLTAPKKVEAFFIIDENGHVTGMKVRDSEVNIQAEILRVLRKIPVMEPATQNGNSVSVLCSIVITYGNDIDVVVTYIPERPN</sequence>
<evidence type="ECO:0000256" key="1">
    <source>
        <dbReference type="SAM" id="Phobius"/>
    </source>
</evidence>
<dbReference type="AlphaFoldDB" id="A0A081DBI2"/>
<organism evidence="2 3">
    <name type="scientific">Nonlabens ulvanivorans</name>
    <name type="common">Persicivirga ulvanivorans</name>
    <dbReference type="NCBI Taxonomy" id="906888"/>
    <lineage>
        <taxon>Bacteria</taxon>
        <taxon>Pseudomonadati</taxon>
        <taxon>Bacteroidota</taxon>
        <taxon>Flavobacteriia</taxon>
        <taxon>Flavobacteriales</taxon>
        <taxon>Flavobacteriaceae</taxon>
        <taxon>Nonlabens</taxon>
    </lineage>
</organism>
<accession>A0A081DBI2</accession>
<feature type="transmembrane region" description="Helical" evidence="1">
    <location>
        <begin position="12"/>
        <end position="30"/>
    </location>
</feature>
<dbReference type="Proteomes" id="UP000028980">
    <property type="component" value="Unassembled WGS sequence"/>
</dbReference>
<reference evidence="2 3" key="1">
    <citation type="journal article" date="2014" name="Genome Announc.">
        <title>Draft Genome Sequences of Marine Flavobacterium Nonlabens Strains NR17, NR24, NR27, NR32, NR33, and Ara13.</title>
        <authorList>
            <person name="Nakanishi M."/>
            <person name="Meirelles P."/>
            <person name="Suzuki R."/>
            <person name="Takatani N."/>
            <person name="Mino S."/>
            <person name="Suda W."/>
            <person name="Oshima K."/>
            <person name="Hattori M."/>
            <person name="Ohkuma M."/>
            <person name="Hosokawa M."/>
            <person name="Miyashita K."/>
            <person name="Thompson F.L."/>
            <person name="Niwa A."/>
            <person name="Sawabe T."/>
            <person name="Sawabe T."/>
        </authorList>
    </citation>
    <scope>NUCLEOTIDE SEQUENCE [LARGE SCALE GENOMIC DNA]</scope>
    <source>
        <strain evidence="3">JCM19296</strain>
    </source>
</reference>
<evidence type="ECO:0000313" key="3">
    <source>
        <dbReference type="Proteomes" id="UP000028980"/>
    </source>
</evidence>
<evidence type="ECO:0008006" key="4">
    <source>
        <dbReference type="Google" id="ProtNLM"/>
    </source>
</evidence>
<dbReference type="EMBL" id="BBLG01000003">
    <property type="protein sequence ID" value="GAK76278.1"/>
    <property type="molecule type" value="Genomic_DNA"/>
</dbReference>
<evidence type="ECO:0000313" key="2">
    <source>
        <dbReference type="EMBL" id="GAK76278.1"/>
    </source>
</evidence>